<gene>
    <name evidence="2" type="ORF">ACFP71_18890</name>
</gene>
<proteinExistence type="predicted"/>
<evidence type="ECO:0000313" key="2">
    <source>
        <dbReference type="EMBL" id="MFC6426906.1"/>
    </source>
</evidence>
<reference evidence="3" key="1">
    <citation type="journal article" date="2019" name="Int. J. Syst. Evol. Microbiol.">
        <title>The Global Catalogue of Microorganisms (GCM) 10K type strain sequencing project: providing services to taxonomists for standard genome sequencing and annotation.</title>
        <authorList>
            <consortium name="The Broad Institute Genomics Platform"/>
            <consortium name="The Broad Institute Genome Sequencing Center for Infectious Disease"/>
            <person name="Wu L."/>
            <person name="Ma J."/>
        </authorList>
    </citation>
    <scope>NUCLEOTIDE SEQUENCE [LARGE SCALE GENOMIC DNA]</scope>
    <source>
        <strain evidence="3">CCUG 47105</strain>
    </source>
</reference>
<dbReference type="InterPro" id="IPR040836">
    <property type="entry name" value="SAVED"/>
</dbReference>
<organism evidence="2 3">
    <name type="scientific">Oerskovia paurometabola</name>
    <dbReference type="NCBI Taxonomy" id="162170"/>
    <lineage>
        <taxon>Bacteria</taxon>
        <taxon>Bacillati</taxon>
        <taxon>Actinomycetota</taxon>
        <taxon>Actinomycetes</taxon>
        <taxon>Micrococcales</taxon>
        <taxon>Cellulomonadaceae</taxon>
        <taxon>Oerskovia</taxon>
    </lineage>
</organism>
<dbReference type="EMBL" id="JBHSTM010000013">
    <property type="protein sequence ID" value="MFC6426906.1"/>
    <property type="molecule type" value="Genomic_DNA"/>
</dbReference>
<evidence type="ECO:0000259" key="1">
    <source>
        <dbReference type="Pfam" id="PF18145"/>
    </source>
</evidence>
<name>A0ABW1XH39_9CELL</name>
<sequence>MASITVEDPSGGHFDDLVVRRRDASPDRYFQVKSSNSGSGVVDDKWLTTPVSSAGRSPLQHFYATWRSLSCGDRPFVVTLYTNRGIDSSDPILGALRDNKDAGIRVADLRSATSGSAAGRARIRWAAHLSVTEEELYAFLTAMRWVQSGPEAGLREDAIAPMRLAGLRYDDEAVELGIAYIRELVTDAIGSRTREQLRDDLAARNMFAQDAQLVLAVDAIDSPSGPRHAHARVDWVDRFDGADARSRYHPMDADDWNTLFRADLEEVRVQLEAYPTRRVFVTGAMRLAAHFAVGFELPDVRRWVLSTDQRGTTWRTDAQPDTAVIASLTEVGVGLGSEVAVAVALTGDIGDDVLEYVRARQLPVSDVLIFKADGGPSDVSVPEAEWLVKWVHDVRDQVRRAARRATGVHLFMSAPAAAALFLGHRWNTVPGPLTVYEFDGREYFPTFTFA</sequence>
<evidence type="ECO:0000313" key="3">
    <source>
        <dbReference type="Proteomes" id="UP001596305"/>
    </source>
</evidence>
<protein>
    <submittedName>
        <fullName evidence="2">SAVED domain-containing protein</fullName>
    </submittedName>
</protein>
<accession>A0ABW1XH39</accession>
<dbReference type="RefSeq" id="WP_204808833.1">
    <property type="nucleotide sequence ID" value="NZ_BAAAIY010000006.1"/>
</dbReference>
<dbReference type="Pfam" id="PF18145">
    <property type="entry name" value="SAVED"/>
    <property type="match status" value="1"/>
</dbReference>
<keyword evidence="3" id="KW-1185">Reference proteome</keyword>
<dbReference type="NCBIfam" id="NF033611">
    <property type="entry name" value="SAVED"/>
    <property type="match status" value="1"/>
</dbReference>
<dbReference type="Proteomes" id="UP001596305">
    <property type="component" value="Unassembled WGS sequence"/>
</dbReference>
<feature type="domain" description="SMODS-associated and fused to various effectors" evidence="1">
    <location>
        <begin position="277"/>
        <end position="448"/>
    </location>
</feature>
<comment type="caution">
    <text evidence="2">The sequence shown here is derived from an EMBL/GenBank/DDBJ whole genome shotgun (WGS) entry which is preliminary data.</text>
</comment>